<dbReference type="EMBL" id="UYIG01000079">
    <property type="protein sequence ID" value="VDG28014.1"/>
    <property type="molecule type" value="Genomic_DNA"/>
</dbReference>
<keyword evidence="2" id="KW-1185">Reference proteome</keyword>
<proteinExistence type="predicted"/>
<evidence type="ECO:0000313" key="1">
    <source>
        <dbReference type="EMBL" id="VDG28014.1"/>
    </source>
</evidence>
<protein>
    <submittedName>
        <fullName evidence="1">Uncharacterized protein</fullName>
    </submittedName>
</protein>
<gene>
    <name evidence="1" type="ORF">MUDAN_MDHGFNIF_02820</name>
</gene>
<organism evidence="1 2">
    <name type="scientific">Lactiplantibacillus mudanjiangensis</name>
    <dbReference type="NCBI Taxonomy" id="1296538"/>
    <lineage>
        <taxon>Bacteria</taxon>
        <taxon>Bacillati</taxon>
        <taxon>Bacillota</taxon>
        <taxon>Bacilli</taxon>
        <taxon>Lactobacillales</taxon>
        <taxon>Lactobacillaceae</taxon>
        <taxon>Lactiplantibacillus</taxon>
    </lineage>
</organism>
<accession>A0A660DXD9</accession>
<dbReference type="RefSeq" id="WP_130847180.1">
    <property type="nucleotide sequence ID" value="NZ_UYIE01000119.1"/>
</dbReference>
<sequence length="125" mass="14277">MKGRTWVLFLGTVVILGLGLSGWLQHGRMPTANTYASQTINREIKNKHWATLKRWTGSDTKLLTQLKQSGGVDFVANMKELELGDNVMFRILNKKNVSITVKLVHHRVGFLGLYDQYSISKIKRY</sequence>
<reference evidence="1 2" key="1">
    <citation type="submission" date="2018-11" db="EMBL/GenBank/DDBJ databases">
        <authorList>
            <person name="Wuyts S."/>
        </authorList>
    </citation>
    <scope>NUCLEOTIDE SEQUENCE [LARGE SCALE GENOMIC DNA]</scope>
    <source>
        <strain evidence="1">Lactobacillus mudanjiangensis AMBF249</strain>
    </source>
</reference>
<name>A0A660DXD9_9LACO</name>
<dbReference type="Proteomes" id="UP000289996">
    <property type="component" value="Unassembled WGS sequence"/>
</dbReference>
<dbReference type="AlphaFoldDB" id="A0A660DXD9"/>
<evidence type="ECO:0000313" key="2">
    <source>
        <dbReference type="Proteomes" id="UP000289996"/>
    </source>
</evidence>